<evidence type="ECO:0000313" key="3">
    <source>
        <dbReference type="Proteomes" id="UP000198964"/>
    </source>
</evidence>
<dbReference type="Gene3D" id="2.160.20.120">
    <property type="match status" value="1"/>
</dbReference>
<dbReference type="STRING" id="655355.SAMN05216283_10116"/>
<keyword evidence="1" id="KW-0472">Membrane</keyword>
<sequence>MKTSNYIILSFVVFLVGSTVLLFWSGKVHLWEIAPEEYHSKNEALGEFSTVVAEKYVKLQIRNGASNQLTVNYSSLDSGLVMPTWNVKNDTLFLAQPEREVRGMPLELVVNDIQNLRVNQNSEVSLIDFESDSVVVSLTDSWLYMRSEYTTPKLGHLAILGSSNSHIQFNNQKIDRLNFDLNQTEIRIFETEIGELEGTLTNGAHLDGYSPIRKISLSVDERSHYRMWNQ</sequence>
<feature type="transmembrane region" description="Helical" evidence="1">
    <location>
        <begin position="6"/>
        <end position="24"/>
    </location>
</feature>
<dbReference type="Proteomes" id="UP000198964">
    <property type="component" value="Unassembled WGS sequence"/>
</dbReference>
<proteinExistence type="predicted"/>
<protein>
    <submittedName>
        <fullName evidence="2">Uncharacterized protein</fullName>
    </submittedName>
</protein>
<reference evidence="2 3" key="1">
    <citation type="submission" date="2016-10" db="EMBL/GenBank/DDBJ databases">
        <authorList>
            <person name="de Groot N.N."/>
        </authorList>
    </citation>
    <scope>NUCLEOTIDE SEQUENCE [LARGE SCALE GENOMIC DNA]</scope>
    <source>
        <strain evidence="2 3">CGMCC 1.9156</strain>
    </source>
</reference>
<keyword evidence="1" id="KW-1133">Transmembrane helix</keyword>
<dbReference type="AlphaFoldDB" id="A0A1I2A4G7"/>
<evidence type="ECO:0000313" key="2">
    <source>
        <dbReference type="EMBL" id="SFE38716.1"/>
    </source>
</evidence>
<keyword evidence="1" id="KW-0812">Transmembrane</keyword>
<keyword evidence="3" id="KW-1185">Reference proteome</keyword>
<evidence type="ECO:0000256" key="1">
    <source>
        <dbReference type="SAM" id="Phobius"/>
    </source>
</evidence>
<dbReference type="EMBL" id="FONW01000001">
    <property type="protein sequence ID" value="SFE38716.1"/>
    <property type="molecule type" value="Genomic_DNA"/>
</dbReference>
<organism evidence="2 3">
    <name type="scientific">Sunxiuqinia elliptica</name>
    <dbReference type="NCBI Taxonomy" id="655355"/>
    <lineage>
        <taxon>Bacteria</taxon>
        <taxon>Pseudomonadati</taxon>
        <taxon>Bacteroidota</taxon>
        <taxon>Bacteroidia</taxon>
        <taxon>Marinilabiliales</taxon>
        <taxon>Prolixibacteraceae</taxon>
        <taxon>Sunxiuqinia</taxon>
    </lineage>
</organism>
<dbReference type="RefSeq" id="WP_093917784.1">
    <property type="nucleotide sequence ID" value="NZ_FONW01000001.1"/>
</dbReference>
<accession>A0A1I2A4G7</accession>
<name>A0A1I2A4G7_9BACT</name>
<gene>
    <name evidence="2" type="ORF">SAMN05216283_10116</name>
</gene>